<dbReference type="PANTHER" id="PTHR30161:SF3">
    <property type="entry name" value="SECRETION SYSTEM APPARATUS PROTEIN SSAV"/>
    <property type="match status" value="1"/>
</dbReference>
<dbReference type="GO" id="GO:0005886">
    <property type="term" value="C:plasma membrane"/>
    <property type="evidence" value="ECO:0007669"/>
    <property type="project" value="UniProtKB-SubCell"/>
</dbReference>
<dbReference type="InterPro" id="IPR042196">
    <property type="entry name" value="FHIPEP_4"/>
</dbReference>
<gene>
    <name evidence="10" type="primary">esaV</name>
    <name evidence="10" type="ORF">ETEE_2761</name>
</gene>
<dbReference type="RefSeq" id="WP_034171800.1">
    <property type="nucleotide sequence ID" value="NZ_CP006664.1"/>
</dbReference>
<dbReference type="Gene3D" id="1.10.8.540">
    <property type="entry name" value="FHIPEP family, domain 3"/>
    <property type="match status" value="1"/>
</dbReference>
<keyword evidence="7 9" id="KW-1133">Transmembrane helix</keyword>
<feature type="transmembrane region" description="Helical" evidence="9">
    <location>
        <begin position="41"/>
        <end position="60"/>
    </location>
</feature>
<protein>
    <submittedName>
        <fullName evidence="10">Type III secretion protein, HrcV family</fullName>
    </submittedName>
</protein>
<feature type="transmembrane region" description="Helical" evidence="9">
    <location>
        <begin position="72"/>
        <end position="92"/>
    </location>
</feature>
<evidence type="ECO:0000256" key="6">
    <source>
        <dbReference type="ARBA" id="ARBA00022692"/>
    </source>
</evidence>
<organism evidence="10 11">
    <name type="scientific">Edwardsiella anguillarum ET080813</name>
    <dbReference type="NCBI Taxonomy" id="667120"/>
    <lineage>
        <taxon>Bacteria</taxon>
        <taxon>Pseudomonadati</taxon>
        <taxon>Pseudomonadota</taxon>
        <taxon>Gammaproteobacteria</taxon>
        <taxon>Enterobacterales</taxon>
        <taxon>Hafniaceae</taxon>
        <taxon>Edwardsiella</taxon>
    </lineage>
</organism>
<feature type="transmembrane region" description="Helical" evidence="9">
    <location>
        <begin position="241"/>
        <end position="261"/>
    </location>
</feature>
<dbReference type="EMBL" id="CP006664">
    <property type="protein sequence ID" value="AIJ09194.1"/>
    <property type="molecule type" value="Genomic_DNA"/>
</dbReference>
<comment type="subcellular location">
    <subcellularLocation>
        <location evidence="1">Cell inner membrane</location>
        <topology evidence="1">Multi-pass membrane protein</topology>
    </subcellularLocation>
</comment>
<dbReference type="NCBIfam" id="NF009363">
    <property type="entry name" value="PRK12720.1"/>
    <property type="match status" value="1"/>
</dbReference>
<dbReference type="PROSITE" id="PS00994">
    <property type="entry name" value="FHIPEP"/>
    <property type="match status" value="1"/>
</dbReference>
<dbReference type="InterPro" id="IPR006302">
    <property type="entry name" value="T3SS_HrcV"/>
</dbReference>
<dbReference type="PIRSF" id="PIRSF005419">
    <property type="entry name" value="FlhA"/>
    <property type="match status" value="1"/>
</dbReference>
<dbReference type="InterPro" id="IPR025505">
    <property type="entry name" value="FHIPEP_CS"/>
</dbReference>
<evidence type="ECO:0000256" key="5">
    <source>
        <dbReference type="ARBA" id="ARBA00022519"/>
    </source>
</evidence>
<keyword evidence="5" id="KW-0997">Cell inner membrane</keyword>
<dbReference type="KEGG" id="ete:ETEE_2761"/>
<feature type="transmembrane region" description="Helical" evidence="9">
    <location>
        <begin position="17"/>
        <end position="35"/>
    </location>
</feature>
<dbReference type="GO" id="GO:0009306">
    <property type="term" value="P:protein secretion"/>
    <property type="evidence" value="ECO:0007669"/>
    <property type="project" value="InterPro"/>
</dbReference>
<evidence type="ECO:0000256" key="7">
    <source>
        <dbReference type="ARBA" id="ARBA00022989"/>
    </source>
</evidence>
<evidence type="ECO:0000256" key="9">
    <source>
        <dbReference type="SAM" id="Phobius"/>
    </source>
</evidence>
<sequence length="685" mass="74763">MKTVNSWLHKITARQDIILAAMLLLAVFMMIIPLPTPLIDILIAINLTLSITLLMMAVYIREPMEFSAFPSVLLITTLYRLALTISTSRLILLQHDAGEIVYTFGNFAVGGNLAVGLIVFAIITVVQFIVITKGSERVAEVSARFSLDAMPGKQMSIDGDMRAGIIDATEARRQRALVQKESQLYGAMDGAMKFVKGDAIASIIVILVNIVGGICVGVFMHEMSAGDAAATYAILSVGDGLIAQIPALLISIAAGIIVTRVPGESRRNLASELTEQILRQRQALWIVAAVLALFAALPGFPTLIFIGLGAGVAAIAYALRRKERQRSPLAAGQTADPRDESGQEGVPLLIGATPLALRLPAALARDPSLAQALATLRAEKLEQAGLPLPEIQIQTDNGLGPDQFTLLLYQEPVLSMTLPHLALLDLAAPALRQVDHRETLPFGGITLQWLSLEQAEGSAAIGLHRYQGNDRIAYLVSLALDRYGAEFIGVQEARYLMDQMEQRYGELVKELQRQLPVARVADVLQRLVAESVSIRDLRAVFEALVEWAPREKDPVMLAEYARLALRRHIIGRQRHGQPWVKAWLIGSRIEQMVRESVRQTSAGSYSALSQQENQAILAEIHAALERSGAVNTAIVTAIDIRRFIRKLIERELFTTAVLSFQELDDEAELKVLGHIELIGDTHAAA</sequence>
<dbReference type="AlphaFoldDB" id="A0A076LUE2"/>
<dbReference type="Proteomes" id="UP000028681">
    <property type="component" value="Chromosome"/>
</dbReference>
<evidence type="ECO:0000256" key="2">
    <source>
        <dbReference type="ARBA" id="ARBA00008835"/>
    </source>
</evidence>
<keyword evidence="6 9" id="KW-0812">Transmembrane</keyword>
<evidence type="ECO:0000256" key="3">
    <source>
        <dbReference type="ARBA" id="ARBA00022448"/>
    </source>
</evidence>
<keyword evidence="4" id="KW-1003">Cell membrane</keyword>
<keyword evidence="8 9" id="KW-0472">Membrane</keyword>
<proteinExistence type="inferred from homology"/>
<dbReference type="PANTHER" id="PTHR30161">
    <property type="entry name" value="FLAGELLAR EXPORT PROTEIN, MEMBRANE FLHA SUBUNIT-RELATED"/>
    <property type="match status" value="1"/>
</dbReference>
<reference evidence="10 11" key="1">
    <citation type="journal article" date="2012" name="PLoS ONE">
        <title>Edwardsiella comparative phylogenomics reveal the new intra/inter-species taxonomic relationships, virulence evolution and niche adaptation mechanisms.</title>
        <authorList>
            <person name="Yang M."/>
            <person name="Lv Y."/>
            <person name="Xiao J."/>
            <person name="Wu H."/>
            <person name="Zheng H."/>
            <person name="Liu Q."/>
            <person name="Zhang Y."/>
            <person name="Wang Q."/>
        </authorList>
    </citation>
    <scope>NUCLEOTIDE SEQUENCE [LARGE SCALE GENOMIC DNA]</scope>
    <source>
        <strain evidence="11">080813</strain>
    </source>
</reference>
<accession>A0A076LUE2</accession>
<dbReference type="Pfam" id="PF00771">
    <property type="entry name" value="FHIPEP"/>
    <property type="match status" value="1"/>
</dbReference>
<feature type="transmembrane region" description="Helical" evidence="9">
    <location>
        <begin position="104"/>
        <end position="130"/>
    </location>
</feature>
<comment type="similarity">
    <text evidence="2">Belongs to the FHIPEP (flagella/HR/invasion proteins export pore) family.</text>
</comment>
<dbReference type="Gene3D" id="3.40.50.12790">
    <property type="entry name" value="FHIPEP family, domain 4"/>
    <property type="match status" value="1"/>
</dbReference>
<dbReference type="InterPro" id="IPR001712">
    <property type="entry name" value="T3SS_FHIPEP"/>
</dbReference>
<feature type="transmembrane region" description="Helical" evidence="9">
    <location>
        <begin position="282"/>
        <end position="297"/>
    </location>
</feature>
<evidence type="ECO:0000256" key="1">
    <source>
        <dbReference type="ARBA" id="ARBA00004429"/>
    </source>
</evidence>
<evidence type="ECO:0000256" key="4">
    <source>
        <dbReference type="ARBA" id="ARBA00022475"/>
    </source>
</evidence>
<dbReference type="InterPro" id="IPR042193">
    <property type="entry name" value="FHIPEP_3"/>
</dbReference>
<dbReference type="PRINTS" id="PR00949">
    <property type="entry name" value="TYPE3IMAPROT"/>
</dbReference>
<dbReference type="GeneID" id="33940284"/>
<evidence type="ECO:0000313" key="10">
    <source>
        <dbReference type="EMBL" id="AIJ09194.1"/>
    </source>
</evidence>
<name>A0A076LUE2_9GAMM</name>
<keyword evidence="3" id="KW-0813">Transport</keyword>
<evidence type="ECO:0000313" key="11">
    <source>
        <dbReference type="Proteomes" id="UP000028681"/>
    </source>
</evidence>
<evidence type="ECO:0000256" key="8">
    <source>
        <dbReference type="ARBA" id="ARBA00023136"/>
    </source>
</evidence>
<dbReference type="Gene3D" id="3.40.30.60">
    <property type="entry name" value="FHIPEP family, domain 1"/>
    <property type="match status" value="1"/>
</dbReference>
<feature type="transmembrane region" description="Helical" evidence="9">
    <location>
        <begin position="199"/>
        <end position="221"/>
    </location>
</feature>
<dbReference type="NCBIfam" id="TIGR01399">
    <property type="entry name" value="hrcV"/>
    <property type="match status" value="1"/>
</dbReference>
<dbReference type="HOGENOM" id="CLU_015346_3_0_6"/>
<dbReference type="InterPro" id="IPR042194">
    <property type="entry name" value="FHIPEP_1"/>
</dbReference>